<feature type="compositionally biased region" description="Gly residues" evidence="1">
    <location>
        <begin position="310"/>
        <end position="321"/>
    </location>
</feature>
<feature type="compositionally biased region" description="Polar residues" evidence="1">
    <location>
        <begin position="93"/>
        <end position="111"/>
    </location>
</feature>
<protein>
    <submittedName>
        <fullName evidence="2">Uncharacterized protein</fullName>
    </submittedName>
</protein>
<evidence type="ECO:0000313" key="3">
    <source>
        <dbReference type="Proteomes" id="UP000616885"/>
    </source>
</evidence>
<feature type="region of interest" description="Disordered" evidence="1">
    <location>
        <begin position="91"/>
        <end position="128"/>
    </location>
</feature>
<accession>A0A8H7NMS3</accession>
<feature type="compositionally biased region" description="Polar residues" evidence="1">
    <location>
        <begin position="209"/>
        <end position="227"/>
    </location>
</feature>
<gene>
    <name evidence="2" type="ORF">IM811_000689</name>
</gene>
<name>A0A8H7NMS3_BIOOC</name>
<comment type="caution">
    <text evidence="2">The sequence shown here is derived from an EMBL/GenBank/DDBJ whole genome shotgun (WGS) entry which is preliminary data.</text>
</comment>
<dbReference type="EMBL" id="JADCTT010000001">
    <property type="protein sequence ID" value="KAF9758995.1"/>
    <property type="molecule type" value="Genomic_DNA"/>
</dbReference>
<evidence type="ECO:0000256" key="1">
    <source>
        <dbReference type="SAM" id="MobiDB-lite"/>
    </source>
</evidence>
<evidence type="ECO:0000313" key="2">
    <source>
        <dbReference type="EMBL" id="KAF9758995.1"/>
    </source>
</evidence>
<feature type="region of interest" description="Disordered" evidence="1">
    <location>
        <begin position="262"/>
        <end position="321"/>
    </location>
</feature>
<feature type="compositionally biased region" description="Low complexity" evidence="1">
    <location>
        <begin position="286"/>
        <end position="309"/>
    </location>
</feature>
<feature type="compositionally biased region" description="Polar residues" evidence="1">
    <location>
        <begin position="158"/>
        <end position="190"/>
    </location>
</feature>
<feature type="region of interest" description="Disordered" evidence="1">
    <location>
        <begin position="154"/>
        <end position="231"/>
    </location>
</feature>
<sequence length="321" mass="35874">MTNALREKSVSLSSLIAAGHKFTEELTDDNYDLLIQLGFTATSPHQPYDFPIEWTNKRTFRTFLRRWRRTAEAELTNKSTDSLANLIIHTPIRPSTTASPNRTEPPQQAVPTKTKPRILTDSKSETSRQLDFTIERQAREPLDWRGNIRSCFLDPTLRANSGSTPQARQTPEVSTTAPSISQTSLPSIQLTTTPSTVTPPVQPAEETDQLTTTNQLLPESLEQSNRISDTREDEVLIRPRNLLSFLIQWTQRNRRAWLKRKSANRPRFGQPDQMKRASFRVDDDSSVIYSATSIESSSSMSNNTGQSGQTTGGQAGGQVGG</sequence>
<reference evidence="2" key="1">
    <citation type="submission" date="2020-10" db="EMBL/GenBank/DDBJ databases">
        <title>High-Quality Genome Resource of Clonostachys rosea strain S41 by Oxford Nanopore Long-Read Sequencing.</title>
        <authorList>
            <person name="Wang H."/>
        </authorList>
    </citation>
    <scope>NUCLEOTIDE SEQUENCE</scope>
    <source>
        <strain evidence="2">S41</strain>
    </source>
</reference>
<feature type="compositionally biased region" description="Basic and acidic residues" evidence="1">
    <location>
        <begin position="118"/>
        <end position="128"/>
    </location>
</feature>
<dbReference type="AlphaFoldDB" id="A0A8H7NMS3"/>
<dbReference type="Proteomes" id="UP000616885">
    <property type="component" value="Unassembled WGS sequence"/>
</dbReference>
<feature type="compositionally biased region" description="Basic and acidic residues" evidence="1">
    <location>
        <begin position="273"/>
        <end position="283"/>
    </location>
</feature>
<proteinExistence type="predicted"/>
<organism evidence="2 3">
    <name type="scientific">Bionectria ochroleuca</name>
    <name type="common">Gliocladium roseum</name>
    <dbReference type="NCBI Taxonomy" id="29856"/>
    <lineage>
        <taxon>Eukaryota</taxon>
        <taxon>Fungi</taxon>
        <taxon>Dikarya</taxon>
        <taxon>Ascomycota</taxon>
        <taxon>Pezizomycotina</taxon>
        <taxon>Sordariomycetes</taxon>
        <taxon>Hypocreomycetidae</taxon>
        <taxon>Hypocreales</taxon>
        <taxon>Bionectriaceae</taxon>
        <taxon>Clonostachys</taxon>
    </lineage>
</organism>